<evidence type="ECO:0000256" key="10">
    <source>
        <dbReference type="ARBA" id="ARBA00022741"/>
    </source>
</evidence>
<dbReference type="GO" id="GO:0005524">
    <property type="term" value="F:ATP binding"/>
    <property type="evidence" value="ECO:0007669"/>
    <property type="project" value="UniProtKB-KW"/>
</dbReference>
<keyword evidence="10" id="KW-0547">Nucleotide-binding</keyword>
<dbReference type="Proteomes" id="UP000015105">
    <property type="component" value="Chromosome 7D"/>
</dbReference>
<evidence type="ECO:0000256" key="14">
    <source>
        <dbReference type="ARBA" id="ARBA00023136"/>
    </source>
</evidence>
<dbReference type="GO" id="GO:0005886">
    <property type="term" value="C:plasma membrane"/>
    <property type="evidence" value="ECO:0007669"/>
    <property type="project" value="UniProtKB-SubCell"/>
</dbReference>
<evidence type="ECO:0000256" key="3">
    <source>
        <dbReference type="ARBA" id="ARBA00022475"/>
    </source>
</evidence>
<organism evidence="18 19">
    <name type="scientific">Aegilops tauschii subsp. strangulata</name>
    <name type="common">Goatgrass</name>
    <dbReference type="NCBI Taxonomy" id="200361"/>
    <lineage>
        <taxon>Eukaryota</taxon>
        <taxon>Viridiplantae</taxon>
        <taxon>Streptophyta</taxon>
        <taxon>Embryophyta</taxon>
        <taxon>Tracheophyta</taxon>
        <taxon>Spermatophyta</taxon>
        <taxon>Magnoliopsida</taxon>
        <taxon>Liliopsida</taxon>
        <taxon>Poales</taxon>
        <taxon>Poaceae</taxon>
        <taxon>BOP clade</taxon>
        <taxon>Pooideae</taxon>
        <taxon>Triticodae</taxon>
        <taxon>Triticeae</taxon>
        <taxon>Triticinae</taxon>
        <taxon>Aegilops</taxon>
    </lineage>
</organism>
<reference evidence="19" key="1">
    <citation type="journal article" date="2014" name="Science">
        <title>Ancient hybridizations among the ancestral genomes of bread wheat.</title>
        <authorList>
            <consortium name="International Wheat Genome Sequencing Consortium,"/>
            <person name="Marcussen T."/>
            <person name="Sandve S.R."/>
            <person name="Heier L."/>
            <person name="Spannagl M."/>
            <person name="Pfeifer M."/>
            <person name="Jakobsen K.S."/>
            <person name="Wulff B.B."/>
            <person name="Steuernagel B."/>
            <person name="Mayer K.F."/>
            <person name="Olsen O.A."/>
        </authorList>
    </citation>
    <scope>NUCLEOTIDE SEQUENCE [LARGE SCALE GENOMIC DNA]</scope>
    <source>
        <strain evidence="19">cv. AL8/78</strain>
    </source>
</reference>
<evidence type="ECO:0000256" key="9">
    <source>
        <dbReference type="ARBA" id="ARBA00022737"/>
    </source>
</evidence>
<accession>A0A453RAF7</accession>
<dbReference type="PROSITE" id="PS00108">
    <property type="entry name" value="PROTEIN_KINASE_ST"/>
    <property type="match status" value="1"/>
</dbReference>
<comment type="subcellular location">
    <subcellularLocation>
        <location evidence="1">Cell membrane</location>
        <topology evidence="1">Single-pass type I membrane protein</topology>
    </subcellularLocation>
</comment>
<dbReference type="GO" id="GO:0006950">
    <property type="term" value="P:response to stress"/>
    <property type="evidence" value="ECO:0007669"/>
    <property type="project" value="UniProtKB-ARBA"/>
</dbReference>
<evidence type="ECO:0000259" key="17">
    <source>
        <dbReference type="PROSITE" id="PS50011"/>
    </source>
</evidence>
<evidence type="ECO:0000256" key="16">
    <source>
        <dbReference type="ARBA" id="ARBA00048679"/>
    </source>
</evidence>
<keyword evidence="9" id="KW-0677">Repeat</keyword>
<dbReference type="EnsemblPlants" id="AET7Gv20516300.8">
    <property type="protein sequence ID" value="AET7Gv20516300.8"/>
    <property type="gene ID" value="AET7Gv20516300"/>
</dbReference>
<dbReference type="InterPro" id="IPR011009">
    <property type="entry name" value="Kinase-like_dom_sf"/>
</dbReference>
<evidence type="ECO:0000256" key="2">
    <source>
        <dbReference type="ARBA" id="ARBA00012513"/>
    </source>
</evidence>
<keyword evidence="6" id="KW-0808">Transferase</keyword>
<keyword evidence="3" id="KW-1003">Cell membrane</keyword>
<reference evidence="18" key="4">
    <citation type="submission" date="2019-03" db="UniProtKB">
        <authorList>
            <consortium name="EnsemblPlants"/>
        </authorList>
    </citation>
    <scope>IDENTIFICATION</scope>
</reference>
<evidence type="ECO:0000256" key="11">
    <source>
        <dbReference type="ARBA" id="ARBA00022777"/>
    </source>
</evidence>
<keyword evidence="5" id="KW-0433">Leucine-rich repeat</keyword>
<dbReference type="InterPro" id="IPR000719">
    <property type="entry name" value="Prot_kinase_dom"/>
</dbReference>
<dbReference type="SUPFAM" id="SSF56112">
    <property type="entry name" value="Protein kinase-like (PK-like)"/>
    <property type="match status" value="1"/>
</dbReference>
<evidence type="ECO:0000256" key="12">
    <source>
        <dbReference type="ARBA" id="ARBA00022840"/>
    </source>
</evidence>
<keyword evidence="13" id="KW-1133">Transmembrane helix</keyword>
<dbReference type="GO" id="GO:0004674">
    <property type="term" value="F:protein serine/threonine kinase activity"/>
    <property type="evidence" value="ECO:0007669"/>
    <property type="project" value="UniProtKB-KW"/>
</dbReference>
<feature type="domain" description="Protein kinase" evidence="17">
    <location>
        <begin position="28"/>
        <end position="210"/>
    </location>
</feature>
<sequence>TKPEGELNPFFGESSSKLNEVLESTENFDDKYIIGTGGQGTVYKATLRSGEVYAVKKLVGHAHKILHGSMIREMNTLGQIRHRNLVKLKDVLFRREYGLILYEFMDNGSLYDVLHGTEAAPVLEWRTRYDIALGTAHGLAYLHNDCHPAIIHRDIKPKNILLDKDMVPHISDFGIAKLIDLSPAASETTGIVGTVGYMAPGDGIFNQEYH</sequence>
<dbReference type="Gene3D" id="1.10.510.10">
    <property type="entry name" value="Transferase(Phosphotransferase) domain 1"/>
    <property type="match status" value="1"/>
</dbReference>
<dbReference type="InterPro" id="IPR051420">
    <property type="entry name" value="Ser_Thr_Kinases_DiverseReg"/>
</dbReference>
<dbReference type="PANTHER" id="PTHR48005:SF65">
    <property type="entry name" value="LEUCINE-RICH REPEAT RECEPTOR-LIKE SERINE_THREONINE_TYROSINE-PROTEIN KINASE SOBIR1"/>
    <property type="match status" value="1"/>
</dbReference>
<evidence type="ECO:0000256" key="7">
    <source>
        <dbReference type="ARBA" id="ARBA00022692"/>
    </source>
</evidence>
<reference evidence="19" key="2">
    <citation type="journal article" date="2017" name="Nat. Plants">
        <title>The Aegilops tauschii genome reveals multiple impacts of transposons.</title>
        <authorList>
            <person name="Zhao G."/>
            <person name="Zou C."/>
            <person name="Li K."/>
            <person name="Wang K."/>
            <person name="Li T."/>
            <person name="Gao L."/>
            <person name="Zhang X."/>
            <person name="Wang H."/>
            <person name="Yang Z."/>
            <person name="Liu X."/>
            <person name="Jiang W."/>
            <person name="Mao L."/>
            <person name="Kong X."/>
            <person name="Jiao Y."/>
            <person name="Jia J."/>
        </authorList>
    </citation>
    <scope>NUCLEOTIDE SEQUENCE [LARGE SCALE GENOMIC DNA]</scope>
    <source>
        <strain evidence="19">cv. AL8/78</strain>
    </source>
</reference>
<dbReference type="PANTHER" id="PTHR48005">
    <property type="entry name" value="LEUCINE RICH REPEAT KINASE 2"/>
    <property type="match status" value="1"/>
</dbReference>
<reference evidence="18" key="3">
    <citation type="journal article" date="2017" name="Nature">
        <title>Genome sequence of the progenitor of the wheat D genome Aegilops tauschii.</title>
        <authorList>
            <person name="Luo M.C."/>
            <person name="Gu Y.Q."/>
            <person name="Puiu D."/>
            <person name="Wang H."/>
            <person name="Twardziok S.O."/>
            <person name="Deal K.R."/>
            <person name="Huo N."/>
            <person name="Zhu T."/>
            <person name="Wang L."/>
            <person name="Wang Y."/>
            <person name="McGuire P.E."/>
            <person name="Liu S."/>
            <person name="Long H."/>
            <person name="Ramasamy R.K."/>
            <person name="Rodriguez J.C."/>
            <person name="Van S.L."/>
            <person name="Yuan L."/>
            <person name="Wang Z."/>
            <person name="Xia Z."/>
            <person name="Xiao L."/>
            <person name="Anderson O.D."/>
            <person name="Ouyang S."/>
            <person name="Liang Y."/>
            <person name="Zimin A.V."/>
            <person name="Pertea G."/>
            <person name="Qi P."/>
            <person name="Bennetzen J.L."/>
            <person name="Dai X."/>
            <person name="Dawson M.W."/>
            <person name="Muller H.G."/>
            <person name="Kugler K."/>
            <person name="Rivarola-Duarte L."/>
            <person name="Spannagl M."/>
            <person name="Mayer K.F.X."/>
            <person name="Lu F.H."/>
            <person name="Bevan M.W."/>
            <person name="Leroy P."/>
            <person name="Li P."/>
            <person name="You F.M."/>
            <person name="Sun Q."/>
            <person name="Liu Z."/>
            <person name="Lyons E."/>
            <person name="Wicker T."/>
            <person name="Salzberg S.L."/>
            <person name="Devos K.M."/>
            <person name="Dvorak J."/>
        </authorList>
    </citation>
    <scope>NUCLEOTIDE SEQUENCE [LARGE SCALE GENOMIC DNA]</scope>
    <source>
        <strain evidence="18">cv. AL8/78</strain>
    </source>
</reference>
<dbReference type="Gene3D" id="3.30.200.20">
    <property type="entry name" value="Phosphorylase Kinase, domain 1"/>
    <property type="match status" value="1"/>
</dbReference>
<comment type="catalytic activity">
    <reaction evidence="16">
        <text>L-seryl-[protein] + ATP = O-phospho-L-seryl-[protein] + ADP + H(+)</text>
        <dbReference type="Rhea" id="RHEA:17989"/>
        <dbReference type="Rhea" id="RHEA-COMP:9863"/>
        <dbReference type="Rhea" id="RHEA-COMP:11604"/>
        <dbReference type="ChEBI" id="CHEBI:15378"/>
        <dbReference type="ChEBI" id="CHEBI:29999"/>
        <dbReference type="ChEBI" id="CHEBI:30616"/>
        <dbReference type="ChEBI" id="CHEBI:83421"/>
        <dbReference type="ChEBI" id="CHEBI:456216"/>
        <dbReference type="EC" id="2.7.11.1"/>
    </reaction>
</comment>
<keyword evidence="4" id="KW-0723">Serine/threonine-protein kinase</keyword>
<keyword evidence="7" id="KW-0812">Transmembrane</keyword>
<protein>
    <recommendedName>
        <fullName evidence="2">non-specific serine/threonine protein kinase</fullName>
        <ecNumber evidence="2">2.7.11.1</ecNumber>
    </recommendedName>
</protein>
<dbReference type="FunFam" id="3.30.200.20:FF:000260">
    <property type="entry name" value="LRR receptor-like serine/threonine-protein kinase RPK2"/>
    <property type="match status" value="1"/>
</dbReference>
<dbReference type="InterPro" id="IPR008271">
    <property type="entry name" value="Ser/Thr_kinase_AS"/>
</dbReference>
<keyword evidence="12" id="KW-0067">ATP-binding</keyword>
<dbReference type="Gramene" id="AET7Gv20516300.8">
    <property type="protein sequence ID" value="AET7Gv20516300.8"/>
    <property type="gene ID" value="AET7Gv20516300"/>
</dbReference>
<dbReference type="EC" id="2.7.11.1" evidence="2"/>
<evidence type="ECO:0000256" key="13">
    <source>
        <dbReference type="ARBA" id="ARBA00022989"/>
    </source>
</evidence>
<evidence type="ECO:0000256" key="5">
    <source>
        <dbReference type="ARBA" id="ARBA00022614"/>
    </source>
</evidence>
<evidence type="ECO:0000256" key="6">
    <source>
        <dbReference type="ARBA" id="ARBA00022679"/>
    </source>
</evidence>
<name>A0A453RAF7_AEGTS</name>
<comment type="catalytic activity">
    <reaction evidence="15">
        <text>L-threonyl-[protein] + ATP = O-phospho-L-threonyl-[protein] + ADP + H(+)</text>
        <dbReference type="Rhea" id="RHEA:46608"/>
        <dbReference type="Rhea" id="RHEA-COMP:11060"/>
        <dbReference type="Rhea" id="RHEA-COMP:11605"/>
        <dbReference type="ChEBI" id="CHEBI:15378"/>
        <dbReference type="ChEBI" id="CHEBI:30013"/>
        <dbReference type="ChEBI" id="CHEBI:30616"/>
        <dbReference type="ChEBI" id="CHEBI:61977"/>
        <dbReference type="ChEBI" id="CHEBI:456216"/>
        <dbReference type="EC" id="2.7.11.1"/>
    </reaction>
</comment>
<dbReference type="SMART" id="SM00220">
    <property type="entry name" value="S_TKc"/>
    <property type="match status" value="1"/>
</dbReference>
<keyword evidence="8" id="KW-0732">Signal</keyword>
<evidence type="ECO:0000313" key="18">
    <source>
        <dbReference type="EnsemblPlants" id="AET7Gv20516300.8"/>
    </source>
</evidence>
<evidence type="ECO:0000256" key="1">
    <source>
        <dbReference type="ARBA" id="ARBA00004251"/>
    </source>
</evidence>
<proteinExistence type="predicted"/>
<evidence type="ECO:0000313" key="19">
    <source>
        <dbReference type="Proteomes" id="UP000015105"/>
    </source>
</evidence>
<dbReference type="FunFam" id="1.10.510.10:FF:001424">
    <property type="entry name" value="Protein kinase superfamily protein"/>
    <property type="match status" value="1"/>
</dbReference>
<reference evidence="18" key="5">
    <citation type="journal article" date="2021" name="G3 (Bethesda)">
        <title>Aegilops tauschii genome assembly Aet v5.0 features greater sequence contiguity and improved annotation.</title>
        <authorList>
            <person name="Wang L."/>
            <person name="Zhu T."/>
            <person name="Rodriguez J.C."/>
            <person name="Deal K.R."/>
            <person name="Dubcovsky J."/>
            <person name="McGuire P.E."/>
            <person name="Lux T."/>
            <person name="Spannagl M."/>
            <person name="Mayer K.F.X."/>
            <person name="Baldrich P."/>
            <person name="Meyers B.C."/>
            <person name="Huo N."/>
            <person name="Gu Y.Q."/>
            <person name="Zhou H."/>
            <person name="Devos K.M."/>
            <person name="Bennetzen J.L."/>
            <person name="Unver T."/>
            <person name="Budak H."/>
            <person name="Gulick P.J."/>
            <person name="Galiba G."/>
            <person name="Kalapos B."/>
            <person name="Nelson D.R."/>
            <person name="Li P."/>
            <person name="You F.M."/>
            <person name="Luo M.C."/>
            <person name="Dvorak J."/>
        </authorList>
    </citation>
    <scope>NUCLEOTIDE SEQUENCE [LARGE SCALE GENOMIC DNA]</scope>
    <source>
        <strain evidence="18">cv. AL8/78</strain>
    </source>
</reference>
<keyword evidence="11" id="KW-0418">Kinase</keyword>
<keyword evidence="19" id="KW-1185">Reference proteome</keyword>
<dbReference type="Pfam" id="PF00069">
    <property type="entry name" value="Pkinase"/>
    <property type="match status" value="1"/>
</dbReference>
<dbReference type="PROSITE" id="PS50011">
    <property type="entry name" value="PROTEIN_KINASE_DOM"/>
    <property type="match status" value="1"/>
</dbReference>
<dbReference type="AlphaFoldDB" id="A0A453RAF7"/>
<keyword evidence="14" id="KW-0472">Membrane</keyword>
<evidence type="ECO:0000256" key="15">
    <source>
        <dbReference type="ARBA" id="ARBA00047899"/>
    </source>
</evidence>
<evidence type="ECO:0000256" key="4">
    <source>
        <dbReference type="ARBA" id="ARBA00022527"/>
    </source>
</evidence>
<evidence type="ECO:0000256" key="8">
    <source>
        <dbReference type="ARBA" id="ARBA00022729"/>
    </source>
</evidence>